<protein>
    <submittedName>
        <fullName evidence="1">Major capsid protein E</fullName>
    </submittedName>
</protein>
<comment type="caution">
    <text evidence="1">The sequence shown here is derived from an EMBL/GenBank/DDBJ whole genome shotgun (WGS) entry which is preliminary data.</text>
</comment>
<dbReference type="OrthoDB" id="47969at2"/>
<dbReference type="RefSeq" id="WP_138472750.1">
    <property type="nucleotide sequence ID" value="NZ_VBTE01000041.1"/>
</dbReference>
<dbReference type="Proteomes" id="UP000307201">
    <property type="component" value="Unassembled WGS sequence"/>
</dbReference>
<dbReference type="EMBL" id="VBTE01000041">
    <property type="protein sequence ID" value="TLQ06059.1"/>
    <property type="molecule type" value="Genomic_DNA"/>
</dbReference>
<evidence type="ECO:0000313" key="2">
    <source>
        <dbReference type="Proteomes" id="UP000307201"/>
    </source>
</evidence>
<reference evidence="1 2" key="1">
    <citation type="submission" date="2019-05" db="EMBL/GenBank/DDBJ databases">
        <title>The metagenome of a microbial culture collection derived from dairy environment covers the genomic content of the human microbiome.</title>
        <authorList>
            <person name="Roder T."/>
            <person name="Wuthrich D."/>
            <person name="Sattari Z."/>
            <person name="Von Ah U."/>
            <person name="Bar C."/>
            <person name="Ronchi F."/>
            <person name="Macpherson A.J."/>
            <person name="Ganal-Vonarburg S.C."/>
            <person name="Bruggmann R."/>
            <person name="Vergeres G."/>
        </authorList>
    </citation>
    <scope>NUCLEOTIDE SEQUENCE [LARGE SCALE GENOMIC DNA]</scope>
    <source>
        <strain evidence="1 2">FAM 24235</strain>
    </source>
</reference>
<proteinExistence type="predicted"/>
<dbReference type="Pfam" id="PF03864">
    <property type="entry name" value="Phage_cap_E"/>
    <property type="match status" value="1"/>
</dbReference>
<dbReference type="InterPro" id="IPR005564">
    <property type="entry name" value="Major_capsid_GpE"/>
</dbReference>
<accession>A0A5R9C064</accession>
<sequence length="355" mass="38958">MPKIYDLVTAANLSGYYEATKQDSTNIGDQLFPARKQLGLRLDFIKGANKRAVVLKASAFDTQASLRDRMSIKLSSENMPYFDEGMIVKEEDRQQLNMIAQTNNQELLDAVVDNIYDDEATLISAAKARTHAMRMQVLATGKLQINSNGVRREFDYGVPEENQGQAATDWSATEADPIADIDTAIEAMAEQGISPAGMVMNSKTYGYLRKSASTAKRITGVKANQPTRNQVIEYLRDEYGLYATLVDDTFIDDAGEVRKYFPDGRVTFVPNQPVGNTVFGTTPAESDLQNGNTPGVSVAVVETGVAVVTEQKVNPVNVETRVSMINLPSFEGANMVYLLQTDLAAEEPVDPETEE</sequence>
<dbReference type="InterPro" id="IPR053738">
    <property type="entry name" value="Lambda_capsid_assembly"/>
</dbReference>
<dbReference type="Gene3D" id="3.90.1690.10">
    <property type="entry name" value="phage-related protein like domain"/>
    <property type="match status" value="1"/>
</dbReference>
<gene>
    <name evidence="1" type="ORF">FEZ48_11240</name>
</gene>
<evidence type="ECO:0000313" key="1">
    <source>
        <dbReference type="EMBL" id="TLQ06059.1"/>
    </source>
</evidence>
<name>A0A5R9C064_9LACT</name>
<organism evidence="1 2">
    <name type="scientific">Marinilactibacillus psychrotolerans</name>
    <dbReference type="NCBI Taxonomy" id="191770"/>
    <lineage>
        <taxon>Bacteria</taxon>
        <taxon>Bacillati</taxon>
        <taxon>Bacillota</taxon>
        <taxon>Bacilli</taxon>
        <taxon>Lactobacillales</taxon>
        <taxon>Carnobacteriaceae</taxon>
        <taxon>Marinilactibacillus</taxon>
    </lineage>
</organism>
<dbReference type="AlphaFoldDB" id="A0A5R9C064"/>